<keyword evidence="20" id="KW-1185">Reference proteome</keyword>
<gene>
    <name evidence="19" type="ORF">SAMN05216262_101447</name>
</gene>
<evidence type="ECO:0000259" key="16">
    <source>
        <dbReference type="Pfam" id="PF02563"/>
    </source>
</evidence>
<dbReference type="InterPro" id="IPR049712">
    <property type="entry name" value="Poly_export"/>
</dbReference>
<dbReference type="Pfam" id="PF10531">
    <property type="entry name" value="SLBB"/>
    <property type="match status" value="3"/>
</dbReference>
<evidence type="ECO:0000256" key="1">
    <source>
        <dbReference type="ARBA" id="ARBA00004571"/>
    </source>
</evidence>
<dbReference type="Proteomes" id="UP000199297">
    <property type="component" value="Unassembled WGS sequence"/>
</dbReference>
<dbReference type="Pfam" id="PF22461">
    <property type="entry name" value="SLBB_2"/>
    <property type="match status" value="1"/>
</dbReference>
<feature type="signal peptide" evidence="15">
    <location>
        <begin position="1"/>
        <end position="24"/>
    </location>
</feature>
<evidence type="ECO:0000256" key="3">
    <source>
        <dbReference type="ARBA" id="ARBA00022448"/>
    </source>
</evidence>
<protein>
    <submittedName>
        <fullName evidence="19">Protein involved in polysaccharide export, contains SLBB domain of the beta-grasp fold</fullName>
    </submittedName>
</protein>
<evidence type="ECO:0000256" key="7">
    <source>
        <dbReference type="ARBA" id="ARBA00022729"/>
    </source>
</evidence>
<reference evidence="20" key="1">
    <citation type="submission" date="2016-10" db="EMBL/GenBank/DDBJ databases">
        <authorList>
            <person name="Varghese N."/>
            <person name="Submissions S."/>
        </authorList>
    </citation>
    <scope>NUCLEOTIDE SEQUENCE [LARGE SCALE GENOMIC DNA]</scope>
    <source>
        <strain evidence="20">CGMCC 1.9127</strain>
    </source>
</reference>
<comment type="subcellular location">
    <subcellularLocation>
        <location evidence="1">Cell outer membrane</location>
        <topology evidence="1">Multi-pass membrane protein</topology>
    </subcellularLocation>
</comment>
<evidence type="ECO:0000256" key="9">
    <source>
        <dbReference type="ARBA" id="ARBA00023065"/>
    </source>
</evidence>
<sequence>MIKLIRQLASILVVSIFSFSATSAQISQQQIEQFKKLSKPQQQQVANSMGVDLNVLLGQISNADTQTQLSTTEVVPRSTTNMPEELPEEFKFFENDEQLFKPLERFGIDVFANAPSTFSPTMDIAIPEHYILGVGDKLSVQIYGKENHDYVLPIAREGTILIPDVGPIKVVGLTFAEMKQFLADKIKARIIGVNVVVSLAELRSMRVFVLGSAYKPGPYTLSSLSTVTHAIFAAGGISDIGSLRDIQVKRAGQLVKQVDLYDLLINGDSSDDILLQSGDVVFIPTQGNTVSIQGEVQRPAIYELKRGDDFNSVLAMAGGLLSSAYPQATIVERYNAESLRSIINIDLTDQQAREQLLQNGDYIRVLKSSGAFQKSITIVGAVSRPGKYQWQQNTKISDLLPSIESHLLANADLNYALIVREVDRAKNIEVLQFSLANAIGNADSKDNITLSPNDTVLIFSNVTKHVDEQVSLDELAYTQEQLFAKEREQAKTLHKEKSFWLMYGDEATQSSLNGSNTAEEDLVSQSLTEMTGANIKEELDIREIALFSRHRLLTPVLRKLRQQGASGQPIQLIEVDGEVKFPGVYPLSKNARVSELIAAAGGVNESAYLARAEITRNSFNGERAVKSSLNINLSKALSKDIESNIKLISKDRLNVHKIPAWSENIVVELRGEFVFPGKYTIRRGETLADLVTKAGGLTEYANADGSIFTRKKLQQLEQKNLLKLASDLRTELASKSLTENGNAISYVEAQKVLADLTKLKPVGRLVIELAKVMDDNAQEILLEGGDILYVPTKTNSINVIGQVQVSSSHLFDSSLAAEDYIAQSGGVKKRADEDRIYIISANGSIKLINDNNWFAGTSNSALQPGDTIVVPLDSEYMNDLTLWSTATQIIYNAAVAVAAINGL</sequence>
<dbReference type="Gene3D" id="3.30.1950.10">
    <property type="entry name" value="wza like domain"/>
    <property type="match status" value="1"/>
</dbReference>
<keyword evidence="4" id="KW-1134">Transmembrane beta strand</keyword>
<dbReference type="InterPro" id="IPR054765">
    <property type="entry name" value="SLBB_dom"/>
</dbReference>
<dbReference type="GO" id="GO:0015288">
    <property type="term" value="F:porin activity"/>
    <property type="evidence" value="ECO:0007669"/>
    <property type="project" value="UniProtKB-KW"/>
</dbReference>
<comment type="similarity">
    <text evidence="2">Belongs to the BexD/CtrA/VexA family.</text>
</comment>
<evidence type="ECO:0000313" key="19">
    <source>
        <dbReference type="EMBL" id="SEK47533.1"/>
    </source>
</evidence>
<feature type="domain" description="Polysaccharide export protein N-terminal" evidence="16">
    <location>
        <begin position="127"/>
        <end position="199"/>
    </location>
</feature>
<evidence type="ECO:0000256" key="6">
    <source>
        <dbReference type="ARBA" id="ARBA00022692"/>
    </source>
</evidence>
<dbReference type="InterPro" id="IPR003715">
    <property type="entry name" value="Poly_export_N"/>
</dbReference>
<feature type="domain" description="SLBB" evidence="18">
    <location>
        <begin position="206"/>
        <end position="283"/>
    </location>
</feature>
<evidence type="ECO:0000256" key="5">
    <source>
        <dbReference type="ARBA" id="ARBA00022597"/>
    </source>
</evidence>
<evidence type="ECO:0000256" key="8">
    <source>
        <dbReference type="ARBA" id="ARBA00023047"/>
    </source>
</evidence>
<dbReference type="Gene3D" id="3.10.560.10">
    <property type="entry name" value="Outer membrane lipoprotein wza domain like"/>
    <property type="match status" value="6"/>
</dbReference>
<evidence type="ECO:0000256" key="14">
    <source>
        <dbReference type="ARBA" id="ARBA00023288"/>
    </source>
</evidence>
<dbReference type="STRING" id="641665.GCA_002104455_00258"/>
<dbReference type="OrthoDB" id="9808948at2"/>
<keyword evidence="5" id="KW-0762">Sugar transport</keyword>
<dbReference type="GO" id="GO:0006811">
    <property type="term" value="P:monoatomic ion transport"/>
    <property type="evidence" value="ECO:0007669"/>
    <property type="project" value="UniProtKB-KW"/>
</dbReference>
<dbReference type="PANTHER" id="PTHR33619">
    <property type="entry name" value="POLYSACCHARIDE EXPORT PROTEIN GFCE-RELATED"/>
    <property type="match status" value="1"/>
</dbReference>
<evidence type="ECO:0000256" key="10">
    <source>
        <dbReference type="ARBA" id="ARBA00023114"/>
    </source>
</evidence>
<evidence type="ECO:0000313" key="20">
    <source>
        <dbReference type="Proteomes" id="UP000199297"/>
    </source>
</evidence>
<evidence type="ECO:0000256" key="12">
    <source>
        <dbReference type="ARBA" id="ARBA00023139"/>
    </source>
</evidence>
<feature type="domain" description="Soluble ligand binding" evidence="17">
    <location>
        <begin position="290"/>
        <end position="333"/>
    </location>
</feature>
<evidence type="ECO:0000256" key="11">
    <source>
        <dbReference type="ARBA" id="ARBA00023136"/>
    </source>
</evidence>
<keyword evidence="3" id="KW-0813">Transport</keyword>
<keyword evidence="6" id="KW-0812">Transmembrane</keyword>
<keyword evidence="7 15" id="KW-0732">Signal</keyword>
<dbReference type="RefSeq" id="WP_085282461.1">
    <property type="nucleotide sequence ID" value="NZ_FOBI01000001.1"/>
</dbReference>
<name>A0A1H7HAR6_9GAMM</name>
<dbReference type="GO" id="GO:0046930">
    <property type="term" value="C:pore complex"/>
    <property type="evidence" value="ECO:0007669"/>
    <property type="project" value="UniProtKB-KW"/>
</dbReference>
<keyword evidence="11" id="KW-0472">Membrane</keyword>
<evidence type="ECO:0000256" key="4">
    <source>
        <dbReference type="ARBA" id="ARBA00022452"/>
    </source>
</evidence>
<evidence type="ECO:0000256" key="2">
    <source>
        <dbReference type="ARBA" id="ARBA00009450"/>
    </source>
</evidence>
<keyword evidence="14" id="KW-0449">Lipoprotein</keyword>
<feature type="domain" description="Soluble ligand binding" evidence="17">
    <location>
        <begin position="573"/>
        <end position="617"/>
    </location>
</feature>
<organism evidence="19 20">
    <name type="scientific">Colwellia chukchiensis</name>
    <dbReference type="NCBI Taxonomy" id="641665"/>
    <lineage>
        <taxon>Bacteria</taxon>
        <taxon>Pseudomonadati</taxon>
        <taxon>Pseudomonadota</taxon>
        <taxon>Gammaproteobacteria</taxon>
        <taxon>Alteromonadales</taxon>
        <taxon>Colwelliaceae</taxon>
        <taxon>Colwellia</taxon>
    </lineage>
</organism>
<dbReference type="GO" id="GO:0009279">
    <property type="term" value="C:cell outer membrane"/>
    <property type="evidence" value="ECO:0007669"/>
    <property type="project" value="UniProtKB-SubCell"/>
</dbReference>
<keyword evidence="12" id="KW-0564">Palmitate</keyword>
<dbReference type="AlphaFoldDB" id="A0A1H7HAR6"/>
<keyword evidence="8" id="KW-0625">Polysaccharide transport</keyword>
<evidence type="ECO:0000256" key="13">
    <source>
        <dbReference type="ARBA" id="ARBA00023237"/>
    </source>
</evidence>
<dbReference type="EMBL" id="FOBI01000001">
    <property type="protein sequence ID" value="SEK47533.1"/>
    <property type="molecule type" value="Genomic_DNA"/>
</dbReference>
<dbReference type="Pfam" id="PF02563">
    <property type="entry name" value="Poly_export"/>
    <property type="match status" value="1"/>
</dbReference>
<evidence type="ECO:0000256" key="15">
    <source>
        <dbReference type="SAM" id="SignalP"/>
    </source>
</evidence>
<dbReference type="GO" id="GO:0015159">
    <property type="term" value="F:polysaccharide transmembrane transporter activity"/>
    <property type="evidence" value="ECO:0007669"/>
    <property type="project" value="InterPro"/>
</dbReference>
<keyword evidence="10" id="KW-0626">Porin</keyword>
<feature type="chain" id="PRO_5011794581" evidence="15">
    <location>
        <begin position="25"/>
        <end position="903"/>
    </location>
</feature>
<evidence type="ECO:0000259" key="17">
    <source>
        <dbReference type="Pfam" id="PF10531"/>
    </source>
</evidence>
<keyword evidence="9" id="KW-0406">Ion transport</keyword>
<feature type="domain" description="Soluble ligand binding" evidence="17">
    <location>
        <begin position="676"/>
        <end position="707"/>
    </location>
</feature>
<proteinExistence type="inferred from homology"/>
<evidence type="ECO:0000259" key="18">
    <source>
        <dbReference type="Pfam" id="PF22461"/>
    </source>
</evidence>
<accession>A0A1H7HAR6</accession>
<dbReference type="InterPro" id="IPR019554">
    <property type="entry name" value="Soluble_ligand-bd"/>
</dbReference>
<keyword evidence="13" id="KW-0998">Cell outer membrane</keyword>
<dbReference type="PANTHER" id="PTHR33619:SF3">
    <property type="entry name" value="POLYSACCHARIDE EXPORT PROTEIN GFCE-RELATED"/>
    <property type="match status" value="1"/>
</dbReference>